<evidence type="ECO:0000256" key="1">
    <source>
        <dbReference type="PROSITE-ProRule" id="PRU00221"/>
    </source>
</evidence>
<feature type="transmembrane region" description="Helical" evidence="2">
    <location>
        <begin position="143"/>
        <end position="166"/>
    </location>
</feature>
<gene>
    <name evidence="4" type="ORF">POTOM_044602</name>
    <name evidence="3" type="ORF">POTOM_060458</name>
</gene>
<dbReference type="Pfam" id="PF00400">
    <property type="entry name" value="WD40"/>
    <property type="match status" value="1"/>
</dbReference>
<evidence type="ECO:0000313" key="3">
    <source>
        <dbReference type="EMBL" id="KAG6736667.1"/>
    </source>
</evidence>
<keyword evidence="2" id="KW-0472">Membrane</keyword>
<reference evidence="4" key="1">
    <citation type="journal article" date="2020" name="bioRxiv">
        <title>Hybrid origin of Populus tomentosa Carr. identified through genome sequencing and phylogenomic analysis.</title>
        <authorList>
            <person name="An X."/>
            <person name="Gao K."/>
            <person name="Chen Z."/>
            <person name="Li J."/>
            <person name="Yang X."/>
            <person name="Yang X."/>
            <person name="Zhou J."/>
            <person name="Guo T."/>
            <person name="Zhao T."/>
            <person name="Huang S."/>
            <person name="Miao D."/>
            <person name="Khan W.U."/>
            <person name="Rao P."/>
            <person name="Ye M."/>
            <person name="Lei B."/>
            <person name="Liao W."/>
            <person name="Wang J."/>
            <person name="Ji L."/>
            <person name="Li Y."/>
            <person name="Guo B."/>
            <person name="Mustafa N.S."/>
            <person name="Li S."/>
            <person name="Yun Q."/>
            <person name="Keller S.R."/>
            <person name="Mao J."/>
            <person name="Zhang R."/>
            <person name="Strauss S.H."/>
        </authorList>
    </citation>
    <scope>NUCLEOTIDE SEQUENCE</scope>
    <source>
        <strain evidence="4">GM15</strain>
        <tissue evidence="4">Leaf</tissue>
    </source>
</reference>
<dbReference type="OrthoDB" id="1284989at2759"/>
<keyword evidence="2" id="KW-1133">Transmembrane helix</keyword>
<dbReference type="PROSITE" id="PS50082">
    <property type="entry name" value="WD_REPEATS_2"/>
    <property type="match status" value="1"/>
</dbReference>
<feature type="transmembrane region" description="Helical" evidence="2">
    <location>
        <begin position="187"/>
        <end position="213"/>
    </location>
</feature>
<evidence type="ECO:0000256" key="2">
    <source>
        <dbReference type="SAM" id="Phobius"/>
    </source>
</evidence>
<accession>A0A8X8CFN6</accession>
<dbReference type="PROSITE" id="PS50294">
    <property type="entry name" value="WD_REPEATS_REGION"/>
    <property type="match status" value="1"/>
</dbReference>
<evidence type="ECO:0000313" key="4">
    <source>
        <dbReference type="EMBL" id="KAG6752377.1"/>
    </source>
</evidence>
<keyword evidence="2" id="KW-0812">Transmembrane</keyword>
<evidence type="ECO:0000313" key="5">
    <source>
        <dbReference type="Proteomes" id="UP000886885"/>
    </source>
</evidence>
<dbReference type="InterPro" id="IPR001680">
    <property type="entry name" value="WD40_rpt"/>
</dbReference>
<dbReference type="EMBL" id="JAAWWB010000025">
    <property type="protein sequence ID" value="KAG6752377.1"/>
    <property type="molecule type" value="Genomic_DNA"/>
</dbReference>
<sequence>MEWSTVLYAGPQGPGKNGKQHKSSLESPIMLLTGHWSAVCTMKFNPDGNVIASGSHDKEIFLCSFLLVGHAFQLKYVRTNQLAQNINTLEGQDMITASSCIFLTLSLRLFPSLCGFFVILLHVVTIIAAVSGCSATLSGSNKWYAAHMVSTSLTAIFQGSVSVLIFTQTGDFLGYLKSYVREEDGAVILKLAGGLCLLIFCLEWVVLVLAFLLRYYAFVEGNGNSAGDGSFDRIGKV</sequence>
<dbReference type="Proteomes" id="UP000886885">
    <property type="component" value="Chromosome 13A"/>
</dbReference>
<feature type="transmembrane region" description="Helical" evidence="2">
    <location>
        <begin position="113"/>
        <end position="137"/>
    </location>
</feature>
<proteinExistence type="predicted"/>
<protein>
    <submittedName>
        <fullName evidence="4">Uncharacterized protein</fullName>
    </submittedName>
</protein>
<dbReference type="SMART" id="SM00320">
    <property type="entry name" value="WD40"/>
    <property type="match status" value="1"/>
</dbReference>
<dbReference type="PANTHER" id="PTHR34124:SF14">
    <property type="entry name" value="TRANSMEMBRANE PROTEIN"/>
    <property type="match status" value="1"/>
</dbReference>
<organism evidence="4 5">
    <name type="scientific">Populus tomentosa</name>
    <name type="common">Chinese white poplar</name>
    <dbReference type="NCBI Taxonomy" id="118781"/>
    <lineage>
        <taxon>Eukaryota</taxon>
        <taxon>Viridiplantae</taxon>
        <taxon>Streptophyta</taxon>
        <taxon>Embryophyta</taxon>
        <taxon>Tracheophyta</taxon>
        <taxon>Spermatophyta</taxon>
        <taxon>Magnoliopsida</taxon>
        <taxon>eudicotyledons</taxon>
        <taxon>Gunneridae</taxon>
        <taxon>Pentapetalae</taxon>
        <taxon>rosids</taxon>
        <taxon>fabids</taxon>
        <taxon>Malpighiales</taxon>
        <taxon>Salicaceae</taxon>
        <taxon>Saliceae</taxon>
        <taxon>Populus</taxon>
    </lineage>
</organism>
<keyword evidence="1" id="KW-0853">WD repeat</keyword>
<dbReference type="PANTHER" id="PTHR34124">
    <property type="entry name" value="F16B3.27 PROTEIN-RELATED"/>
    <property type="match status" value="1"/>
</dbReference>
<comment type="caution">
    <text evidence="4">The sequence shown here is derived from an EMBL/GenBank/DDBJ whole genome shotgun (WGS) entry which is preliminary data.</text>
</comment>
<dbReference type="AlphaFoldDB" id="A0A8X8CFN6"/>
<feature type="repeat" description="WD" evidence="1">
    <location>
        <begin position="32"/>
        <end position="62"/>
    </location>
</feature>
<dbReference type="EMBL" id="JAAWWB010000655">
    <property type="protein sequence ID" value="KAG6736667.1"/>
    <property type="molecule type" value="Genomic_DNA"/>
</dbReference>
<name>A0A8X8CFN6_POPTO</name>
<keyword evidence="5" id="KW-1185">Reference proteome</keyword>